<dbReference type="Proteomes" id="UP000654452">
    <property type="component" value="Unassembled WGS sequence"/>
</dbReference>
<reference evidence="3 4" key="1">
    <citation type="submission" date="2021-01" db="EMBL/GenBank/DDBJ databases">
        <title>Azospirillum sp. YIM DDC1 draft genome.</title>
        <authorList>
            <person name="Wang Y.-X."/>
        </authorList>
    </citation>
    <scope>NUCLEOTIDE SEQUENCE [LARGE SCALE GENOMIC DNA]</scope>
    <source>
        <strain evidence="3 4">YIM DDC1</strain>
    </source>
</reference>
<accession>A0ABS1I948</accession>
<dbReference type="EMBL" id="JAEPIV010000074">
    <property type="protein sequence ID" value="MBK4723576.1"/>
    <property type="molecule type" value="Genomic_DNA"/>
</dbReference>
<protein>
    <submittedName>
        <fullName evidence="3">Uncharacterized protein</fullName>
    </submittedName>
</protein>
<dbReference type="RefSeq" id="WP_200487911.1">
    <property type="nucleotide sequence ID" value="NZ_JAEPIV010000074.1"/>
</dbReference>
<keyword evidence="1" id="KW-0175">Coiled coil</keyword>
<feature type="coiled-coil region" evidence="1">
    <location>
        <begin position="103"/>
        <end position="137"/>
    </location>
</feature>
<sequence>MDAPRPPPDDADSGIHRLNFKGTAPAKEMAQRLATLSRENREADAAGLLDLLAADQGLAVVGDPLTVRVANLVRDGAATVRLLVAALLKDGPGDVELHPPGALQELERRQGEMAADLADARRQSEEKAAALADVRRRGEENAAHAGDLQRRLAVVDQALGAAHARITDLEGVLEAARQSLLQAERMAAEHPSAWTTATPFHASPSARLRGAGDIPGMDSASDAADRSGTDVRADRPVTPPASPQSTLGGRVDRFCKAVLRGTRNAAMVLMASTAAMAILGGVMTQSNGVTAPPSEADSREAPMLLGLSSAGGEGDASRSVLPGLAAPPTTPPAAIEMASLPPAAPASPSPAFGGRSAPAVPEKAAAKPIDRSPSPPPALPPPDAAPAPASPPFIAVPAAPTPSVDPDAMRRLADILDQADRTLERLSAAETELGKRLAGPGRRIRTSAGQAEGPAEGGFQWPQSGPRQAARGRPVARGRHPGRRNPGAGGAAARRPAGAHLRPEPGSGSRPSGRAFDQGAGLDSERFLSHGWRSDAFSATVRT</sequence>
<organism evidence="3 4">
    <name type="scientific">Azospirillum aestuarii</name>
    <dbReference type="NCBI Taxonomy" id="2802052"/>
    <lineage>
        <taxon>Bacteria</taxon>
        <taxon>Pseudomonadati</taxon>
        <taxon>Pseudomonadota</taxon>
        <taxon>Alphaproteobacteria</taxon>
        <taxon>Rhodospirillales</taxon>
        <taxon>Azospirillaceae</taxon>
        <taxon>Azospirillum</taxon>
    </lineage>
</organism>
<feature type="region of interest" description="Disordered" evidence="2">
    <location>
        <begin position="430"/>
        <end position="543"/>
    </location>
</feature>
<keyword evidence="4" id="KW-1185">Reference proteome</keyword>
<comment type="caution">
    <text evidence="3">The sequence shown here is derived from an EMBL/GenBank/DDBJ whole genome shotgun (WGS) entry which is preliminary data.</text>
</comment>
<gene>
    <name evidence="3" type="ORF">JJL56_32565</name>
</gene>
<feature type="compositionally biased region" description="Basic and acidic residues" evidence="2">
    <location>
        <begin position="223"/>
        <end position="235"/>
    </location>
</feature>
<proteinExistence type="predicted"/>
<evidence type="ECO:0000256" key="2">
    <source>
        <dbReference type="SAM" id="MobiDB-lite"/>
    </source>
</evidence>
<evidence type="ECO:0000313" key="4">
    <source>
        <dbReference type="Proteomes" id="UP000654452"/>
    </source>
</evidence>
<feature type="compositionally biased region" description="Low complexity" evidence="2">
    <location>
        <begin position="491"/>
        <end position="500"/>
    </location>
</feature>
<feature type="compositionally biased region" description="Basic residues" evidence="2">
    <location>
        <begin position="474"/>
        <end position="483"/>
    </location>
</feature>
<feature type="compositionally biased region" description="Pro residues" evidence="2">
    <location>
        <begin position="373"/>
        <end position="391"/>
    </location>
</feature>
<feature type="compositionally biased region" description="Low complexity" evidence="2">
    <location>
        <begin position="349"/>
        <end position="363"/>
    </location>
</feature>
<feature type="region of interest" description="Disordered" evidence="2">
    <location>
        <begin position="305"/>
        <end position="406"/>
    </location>
</feature>
<feature type="region of interest" description="Disordered" evidence="2">
    <location>
        <begin position="192"/>
        <end position="248"/>
    </location>
</feature>
<evidence type="ECO:0000313" key="3">
    <source>
        <dbReference type="EMBL" id="MBK4723576.1"/>
    </source>
</evidence>
<evidence type="ECO:0000256" key="1">
    <source>
        <dbReference type="SAM" id="Coils"/>
    </source>
</evidence>
<feature type="compositionally biased region" description="Low complexity" evidence="2">
    <location>
        <begin position="332"/>
        <end position="341"/>
    </location>
</feature>
<name>A0ABS1I948_9PROT</name>